<proteinExistence type="predicted"/>
<dbReference type="AlphaFoldDB" id="A0A9Q6WLW2"/>
<dbReference type="Proteomes" id="UP000509548">
    <property type="component" value="Chromosome 1"/>
</dbReference>
<reference evidence="1 2" key="1">
    <citation type="journal article" date="2014" name="Genome Announc.">
        <title>Draft Genome Sequence of the Haloacid-Degrading Burkholderia caribensis Strain MBA4.</title>
        <authorList>
            <person name="Pan Y."/>
            <person name="Kong K.F."/>
            <person name="Tsang J.S."/>
        </authorList>
    </citation>
    <scope>NUCLEOTIDE SEQUENCE [LARGE SCALE GENOMIC DNA]</scope>
    <source>
        <strain evidence="1 2">852011</strain>
    </source>
</reference>
<evidence type="ECO:0000313" key="1">
    <source>
        <dbReference type="EMBL" id="QLB62956.1"/>
    </source>
</evidence>
<evidence type="ECO:0000313" key="2">
    <source>
        <dbReference type="Proteomes" id="UP000509548"/>
    </source>
</evidence>
<name>A0A9Q6WLW2_9BURK</name>
<organism evidence="1 2">
    <name type="scientific">Paraburkholderia caribensis</name>
    <dbReference type="NCBI Taxonomy" id="75105"/>
    <lineage>
        <taxon>Bacteria</taxon>
        <taxon>Pseudomonadati</taxon>
        <taxon>Pseudomonadota</taxon>
        <taxon>Betaproteobacteria</taxon>
        <taxon>Burkholderiales</taxon>
        <taxon>Burkholderiaceae</taxon>
        <taxon>Paraburkholderia</taxon>
    </lineage>
</organism>
<protein>
    <submittedName>
        <fullName evidence="1">Uncharacterized protein</fullName>
    </submittedName>
</protein>
<accession>A0A9Q6WLW2</accession>
<sequence length="145" mass="15911">MHDLKALMKRHHVPDDFPRVSHQGALPGAQPKLLLRNIAGRYRAGPTDEEVYERYLVCEDFARQLASYTSRKMAENAWSLQEAVSKVEAGILTKVRSGIWDFSDAEIAWTIGHMGQIMSASAIGETPIASESSAPLPAPGAGHDR</sequence>
<dbReference type="EMBL" id="CP015958">
    <property type="protein sequence ID" value="QLB62956.1"/>
    <property type="molecule type" value="Genomic_DNA"/>
</dbReference>
<gene>
    <name evidence="1" type="ORF">A9O66_11520</name>
</gene>